<accession>A0A822N7T9</accession>
<evidence type="ECO:0000256" key="8">
    <source>
        <dbReference type="ARBA" id="ARBA00050412"/>
    </source>
</evidence>
<dbReference type="UniPathway" id="UPA00333">
    <property type="reaction ID" value="UER00453"/>
</dbReference>
<comment type="pathway">
    <text evidence="9">Amino-acid degradation; L-tryptophan degradation via kynurenine pathway; L-kynurenine from L-tryptophan: step 1/2.</text>
</comment>
<dbReference type="PANTHER" id="PTHR10138:SF0">
    <property type="entry name" value="TRYPTOPHAN 2,3-DIOXYGENASE"/>
    <property type="match status" value="1"/>
</dbReference>
<evidence type="ECO:0000256" key="4">
    <source>
        <dbReference type="ARBA" id="ARBA00022964"/>
    </source>
</evidence>
<dbReference type="PANTHER" id="PTHR10138">
    <property type="entry name" value="TRYPTOPHAN 2,3-DIOXYGENASE"/>
    <property type="match status" value="1"/>
</dbReference>
<comment type="similarity">
    <text evidence="9">Belongs to the tryptophan 2,3-dioxygenase family.</text>
</comment>
<gene>
    <name evidence="9 10" type="primary">kynA</name>
    <name evidence="10" type="ORF">VCR5J5_790070</name>
</gene>
<evidence type="ECO:0000256" key="9">
    <source>
        <dbReference type="HAMAP-Rule" id="MF_01972"/>
    </source>
</evidence>
<keyword evidence="2 9" id="KW-0349">Heme</keyword>
<protein>
    <recommendedName>
        <fullName evidence="9">Tryptophan 2,3-dioxygenase</fullName>
        <shortName evidence="9">TDO</shortName>
        <ecNumber evidence="9">1.13.11.11</ecNumber>
    </recommendedName>
    <alternativeName>
        <fullName evidence="9">Tryptamin 2,3-dioxygenase</fullName>
    </alternativeName>
    <alternativeName>
        <fullName evidence="9">Tryptophan oxygenase</fullName>
        <shortName evidence="9">TO</shortName>
        <shortName evidence="9">TRPO</shortName>
    </alternativeName>
    <alternativeName>
        <fullName evidence="9">Tryptophan pyrrolase</fullName>
    </alternativeName>
    <alternativeName>
        <fullName evidence="9">Tryptophanase</fullName>
    </alternativeName>
</protein>
<keyword evidence="5 9" id="KW-0560">Oxidoreductase</keyword>
<keyword evidence="7 9" id="KW-0823">Tryptophan catabolism</keyword>
<evidence type="ECO:0000256" key="7">
    <source>
        <dbReference type="ARBA" id="ARBA00023079"/>
    </source>
</evidence>
<dbReference type="AlphaFoldDB" id="A0A822N7T9"/>
<feature type="binding site" evidence="9">
    <location>
        <begin position="58"/>
        <end position="62"/>
    </location>
    <ligand>
        <name>substrate</name>
    </ligand>
</feature>
<dbReference type="RefSeq" id="WP_207895533.1">
    <property type="nucleotide sequence ID" value="NZ_CAWMAS010000171.1"/>
</dbReference>
<dbReference type="GO" id="GO:0019442">
    <property type="term" value="P:L-tryptophan catabolic process to acetyl-CoA"/>
    <property type="evidence" value="ECO:0007669"/>
    <property type="project" value="TreeGrafter"/>
</dbReference>
<sequence>MENKITNTGGCPLHNKRVVEDSMVTDLDTINSYGDFLHLDRLLNLQNSFSESHEGMLFVIVHQVSELWLKLVKHELAVVIDYVKNDEVAKAQKGLARILCIQKQLSTSFKVMGTMTPVDYDTLRNLLGEASGFQSYGYRAVEFMLGNKDRNMVELHRHNKEAYEMLDQLMNAPSLYDEVNRLLVRNGIEIDKSHLNRKLAAPYEANQSVVDAWMHVYKNAEEYWDLYQVGELLMDVEDNFQNWRFTHMRTVQRIIGFKVGTGGSTGVGFLKKALDIQFFPELYTIRYELN</sequence>
<feature type="binding site" evidence="9">
    <location>
        <position position="124"/>
    </location>
    <ligand>
        <name>substrate</name>
    </ligand>
</feature>
<dbReference type="EMBL" id="CCJV01000143">
    <property type="protein sequence ID" value="CDT69226.1"/>
    <property type="molecule type" value="Genomic_DNA"/>
</dbReference>
<comment type="subunit">
    <text evidence="1 9">Homotetramer.</text>
</comment>
<evidence type="ECO:0000256" key="1">
    <source>
        <dbReference type="ARBA" id="ARBA00011881"/>
    </source>
</evidence>
<dbReference type="GO" id="GO:0004833">
    <property type="term" value="F:L-tryptophan 2,3-dioxygenase activity"/>
    <property type="evidence" value="ECO:0007669"/>
    <property type="project" value="UniProtKB-UniRule"/>
</dbReference>
<comment type="function">
    <text evidence="9">Heme-dependent dioxygenase that catalyzes the oxidative cleavage of the L-tryptophan (L-Trp) pyrrole ring and converts L-tryptophan to N-formyl-L-kynurenine. Catalyzes the oxidative cleavage of the indole moiety.</text>
</comment>
<comment type="caution">
    <text evidence="10">The sequence shown here is derived from an EMBL/GenBank/DDBJ whole genome shotgun (WGS) entry which is preliminary data.</text>
</comment>
<proteinExistence type="inferred from homology"/>
<name>A0A822N7T9_9VIBR</name>
<evidence type="ECO:0000256" key="6">
    <source>
        <dbReference type="ARBA" id="ARBA00023004"/>
    </source>
</evidence>
<reference evidence="11" key="1">
    <citation type="submission" date="2014-06" db="EMBL/GenBank/DDBJ databases">
        <authorList>
            <person name="Le Roux Frederique"/>
        </authorList>
    </citation>
    <scope>NUCLEOTIDE SEQUENCE [LARGE SCALE GENOMIC DNA]</scope>
    <source>
        <strain evidence="11">J5-5</strain>
    </source>
</reference>
<keyword evidence="3 9" id="KW-0479">Metal-binding</keyword>
<dbReference type="GO" id="GO:0046872">
    <property type="term" value="F:metal ion binding"/>
    <property type="evidence" value="ECO:0007669"/>
    <property type="project" value="UniProtKB-KW"/>
</dbReference>
<evidence type="ECO:0000256" key="3">
    <source>
        <dbReference type="ARBA" id="ARBA00022723"/>
    </source>
</evidence>
<organism evidence="10 11">
    <name type="scientific">Vibrio crassostreae</name>
    <dbReference type="NCBI Taxonomy" id="246167"/>
    <lineage>
        <taxon>Bacteria</taxon>
        <taxon>Pseudomonadati</taxon>
        <taxon>Pseudomonadota</taxon>
        <taxon>Gammaproteobacteria</taxon>
        <taxon>Vibrionales</taxon>
        <taxon>Vibrionaceae</taxon>
        <taxon>Vibrio</taxon>
    </lineage>
</organism>
<dbReference type="Gene3D" id="1.20.58.480">
    <property type="match status" value="1"/>
</dbReference>
<dbReference type="EC" id="1.13.11.11" evidence="9"/>
<evidence type="ECO:0000313" key="11">
    <source>
        <dbReference type="Proteomes" id="UP000049495"/>
    </source>
</evidence>
<feature type="binding site" evidence="9">
    <location>
        <position position="261"/>
    </location>
    <ligand>
        <name>substrate</name>
    </ligand>
</feature>
<evidence type="ECO:0000256" key="5">
    <source>
        <dbReference type="ARBA" id="ARBA00023002"/>
    </source>
</evidence>
<dbReference type="SUPFAM" id="SSF140959">
    <property type="entry name" value="Indolic compounds 2,3-dioxygenase-like"/>
    <property type="match status" value="1"/>
</dbReference>
<feature type="binding site" description="axial binding residue" evidence="9">
    <location>
        <position position="247"/>
    </location>
    <ligand>
        <name>heme</name>
        <dbReference type="ChEBI" id="CHEBI:30413"/>
    </ligand>
    <ligandPart>
        <name>Fe</name>
        <dbReference type="ChEBI" id="CHEBI:18248"/>
    </ligandPart>
</feature>
<dbReference type="GO" id="GO:0020037">
    <property type="term" value="F:heme binding"/>
    <property type="evidence" value="ECO:0007669"/>
    <property type="project" value="UniProtKB-UniRule"/>
</dbReference>
<comment type="cofactor">
    <cofactor evidence="9">
        <name>heme</name>
        <dbReference type="ChEBI" id="CHEBI:30413"/>
    </cofactor>
    <text evidence="9">Binds 1 heme group per subunit.</text>
</comment>
<feature type="binding site" evidence="9">
    <location>
        <position position="120"/>
    </location>
    <ligand>
        <name>substrate</name>
    </ligand>
</feature>
<keyword evidence="4 9" id="KW-0223">Dioxygenase</keyword>
<dbReference type="InterPro" id="IPR037217">
    <property type="entry name" value="Trp/Indoleamine_2_3_dOase-like"/>
</dbReference>
<evidence type="ECO:0000313" key="10">
    <source>
        <dbReference type="EMBL" id="CDT69226.1"/>
    </source>
</evidence>
<dbReference type="InterPro" id="IPR004981">
    <property type="entry name" value="Trp_2_3_dOase"/>
</dbReference>
<dbReference type="Pfam" id="PF03301">
    <property type="entry name" value="Trp_dioxygenase"/>
    <property type="match status" value="2"/>
</dbReference>
<evidence type="ECO:0000256" key="2">
    <source>
        <dbReference type="ARBA" id="ARBA00022617"/>
    </source>
</evidence>
<dbReference type="HAMAP" id="MF_01972">
    <property type="entry name" value="T23O"/>
    <property type="match status" value="1"/>
</dbReference>
<keyword evidence="6 9" id="KW-0408">Iron</keyword>
<dbReference type="FunFam" id="1.20.58.480:FF:000001">
    <property type="entry name" value="Tryptophan 2,3-dioxygenase"/>
    <property type="match status" value="1"/>
</dbReference>
<dbReference type="Proteomes" id="UP000049495">
    <property type="component" value="Unassembled WGS sequence"/>
</dbReference>
<comment type="catalytic activity">
    <reaction evidence="8 9">
        <text>L-tryptophan + O2 = N-formyl-L-kynurenine</text>
        <dbReference type="Rhea" id="RHEA:24536"/>
        <dbReference type="ChEBI" id="CHEBI:15379"/>
        <dbReference type="ChEBI" id="CHEBI:57912"/>
        <dbReference type="ChEBI" id="CHEBI:58629"/>
        <dbReference type="EC" id="1.13.11.11"/>
    </reaction>
</comment>
<dbReference type="GO" id="GO:0019441">
    <property type="term" value="P:L-tryptophan catabolic process to kynurenine"/>
    <property type="evidence" value="ECO:0007669"/>
    <property type="project" value="UniProtKB-UniRule"/>
</dbReference>